<protein>
    <submittedName>
        <fullName evidence="1">Uncharacterized protein</fullName>
    </submittedName>
</protein>
<reference evidence="2 4" key="2">
    <citation type="submission" date="2018-06" db="EMBL/GenBank/DDBJ databases">
        <authorList>
            <consortium name="Pathogen Informatics"/>
            <person name="Doyle S."/>
        </authorList>
    </citation>
    <scope>NUCLEOTIDE SEQUENCE [LARGE SCALE GENOMIC DNA]</scope>
    <source>
        <strain evidence="2 4">NCTC11224</strain>
    </source>
</reference>
<keyword evidence="4" id="KW-1185">Reference proteome</keyword>
<evidence type="ECO:0000313" key="1">
    <source>
        <dbReference type="EMBL" id="CUQ07857.1"/>
    </source>
</evidence>
<evidence type="ECO:0000313" key="2">
    <source>
        <dbReference type="EMBL" id="SQB10839.1"/>
    </source>
</evidence>
<dbReference type="Proteomes" id="UP000251853">
    <property type="component" value="Unassembled WGS sequence"/>
</dbReference>
<organism evidence="1 3">
    <name type="scientific">Enterocloster clostridioformis</name>
    <dbReference type="NCBI Taxonomy" id="1531"/>
    <lineage>
        <taxon>Bacteria</taxon>
        <taxon>Bacillati</taxon>
        <taxon>Bacillota</taxon>
        <taxon>Clostridia</taxon>
        <taxon>Lachnospirales</taxon>
        <taxon>Lachnospiraceae</taxon>
        <taxon>Enterocloster</taxon>
    </lineage>
</organism>
<dbReference type="Proteomes" id="UP000095512">
    <property type="component" value="Unassembled WGS sequence"/>
</dbReference>
<sequence>MIKELISDIDGTIYEYESNKKIVIERLWGYWRDHLSLSREVYKEAGLIFWGDGVV</sequence>
<accession>A0A174TI43</accession>
<gene>
    <name evidence="1" type="ORF">ERS852480_04799</name>
    <name evidence="2" type="ORF">NCTC11224_02179</name>
</gene>
<dbReference type="EMBL" id="UAVW01000009">
    <property type="protein sequence ID" value="SQB10839.1"/>
    <property type="molecule type" value="Genomic_DNA"/>
</dbReference>
<name>A0A174TI43_9FIRM</name>
<proteinExistence type="predicted"/>
<dbReference type="EMBL" id="CZAB01000083">
    <property type="protein sequence ID" value="CUQ07857.1"/>
    <property type="molecule type" value="Genomic_DNA"/>
</dbReference>
<reference evidence="1 3" key="1">
    <citation type="submission" date="2015-09" db="EMBL/GenBank/DDBJ databases">
        <authorList>
            <consortium name="Pathogen Informatics"/>
        </authorList>
    </citation>
    <scope>NUCLEOTIDE SEQUENCE [LARGE SCALE GENOMIC DNA]</scope>
    <source>
        <strain evidence="1 3">2789STDY5834865</strain>
    </source>
</reference>
<dbReference type="RefSeq" id="WP_022200320.1">
    <property type="nucleotide sequence ID" value="NZ_CATYWZ010000116.1"/>
</dbReference>
<dbReference type="AlphaFoldDB" id="A0A174TI43"/>
<evidence type="ECO:0000313" key="3">
    <source>
        <dbReference type="Proteomes" id="UP000095512"/>
    </source>
</evidence>
<evidence type="ECO:0000313" key="4">
    <source>
        <dbReference type="Proteomes" id="UP000251853"/>
    </source>
</evidence>